<proteinExistence type="predicted"/>
<accession>A0ABD1A4V0</accession>
<name>A0ABD1A4V0_CARAN</name>
<protein>
    <submittedName>
        <fullName evidence="1">F-box protein</fullName>
    </submittedName>
</protein>
<dbReference type="InterPro" id="IPR027949">
    <property type="entry name" value="Chloroplast_duf"/>
</dbReference>
<dbReference type="PANTHER" id="PTHR33358:SF12">
    <property type="entry name" value="F-BOX PROTEIN WITH A DOMAIN PROTEIN"/>
    <property type="match status" value="1"/>
</dbReference>
<sequence>MASLQVSRLLLSSSSSCSRPKAAVSIPKLPKFHVSIPKIPVKKQSLSVKEPSFEIKESDSLSLKQKRDFDPIQRARLNAVLEEVMDRIEMHKNIGDQRNNWNSLLLNSVNMITLTAALMAGIAVVNANGGDSVTAVKIASTVLLTSATGFVALMSKIQPSQLAEEQRNATRLFKKLRNEIEMFLRENEEIDEEDVKEAIQRVLGLDKAYPLPLIGTMLEKYPQEFKPATWWPENKRRNP</sequence>
<evidence type="ECO:0000313" key="1">
    <source>
        <dbReference type="EMBL" id="KAL1196350.1"/>
    </source>
</evidence>
<evidence type="ECO:0000313" key="2">
    <source>
        <dbReference type="Proteomes" id="UP001558713"/>
    </source>
</evidence>
<organism evidence="1 2">
    <name type="scientific">Cardamine amara subsp. amara</name>
    <dbReference type="NCBI Taxonomy" id="228776"/>
    <lineage>
        <taxon>Eukaryota</taxon>
        <taxon>Viridiplantae</taxon>
        <taxon>Streptophyta</taxon>
        <taxon>Embryophyta</taxon>
        <taxon>Tracheophyta</taxon>
        <taxon>Spermatophyta</taxon>
        <taxon>Magnoliopsida</taxon>
        <taxon>eudicotyledons</taxon>
        <taxon>Gunneridae</taxon>
        <taxon>Pentapetalae</taxon>
        <taxon>rosids</taxon>
        <taxon>malvids</taxon>
        <taxon>Brassicales</taxon>
        <taxon>Brassicaceae</taxon>
        <taxon>Cardamineae</taxon>
        <taxon>Cardamine</taxon>
    </lineage>
</organism>
<dbReference type="Proteomes" id="UP001558713">
    <property type="component" value="Unassembled WGS sequence"/>
</dbReference>
<dbReference type="PANTHER" id="PTHR33358">
    <property type="entry name" value="F-BOX PROTEIN WITH A DOMAIN PROTEIN"/>
    <property type="match status" value="1"/>
</dbReference>
<dbReference type="Pfam" id="PF14476">
    <property type="entry name" value="Chloroplast_duf"/>
    <property type="match status" value="1"/>
</dbReference>
<keyword evidence="2" id="KW-1185">Reference proteome</keyword>
<dbReference type="EMBL" id="JBANAX010000703">
    <property type="protein sequence ID" value="KAL1196350.1"/>
    <property type="molecule type" value="Genomic_DNA"/>
</dbReference>
<dbReference type="AlphaFoldDB" id="A0ABD1A4V0"/>
<comment type="caution">
    <text evidence="1">The sequence shown here is derived from an EMBL/GenBank/DDBJ whole genome shotgun (WGS) entry which is preliminary data.</text>
</comment>
<gene>
    <name evidence="1" type="ORF">V5N11_024018</name>
</gene>
<reference evidence="1 2" key="1">
    <citation type="submission" date="2024-04" db="EMBL/GenBank/DDBJ databases">
        <title>Genome assembly C_amara_ONT_v2.</title>
        <authorList>
            <person name="Yant L."/>
            <person name="Moore C."/>
            <person name="Slenker M."/>
        </authorList>
    </citation>
    <scope>NUCLEOTIDE SEQUENCE [LARGE SCALE GENOMIC DNA]</scope>
    <source>
        <tissue evidence="1">Leaf</tissue>
    </source>
</reference>